<protein>
    <recommendedName>
        <fullName evidence="6">Yip1 domain-containing protein</fullName>
    </recommendedName>
</protein>
<feature type="transmembrane region" description="Helical" evidence="5">
    <location>
        <begin position="192"/>
        <end position="213"/>
    </location>
</feature>
<keyword evidence="3 5" id="KW-1133">Transmembrane helix</keyword>
<evidence type="ECO:0000313" key="8">
    <source>
        <dbReference type="Proteomes" id="UP000594800"/>
    </source>
</evidence>
<keyword evidence="2 5" id="KW-0812">Transmembrane</keyword>
<comment type="subcellular location">
    <subcellularLocation>
        <location evidence="1">Membrane</location>
        <topology evidence="1">Multi-pass membrane protein</topology>
    </subcellularLocation>
</comment>
<dbReference type="EMBL" id="CP064942">
    <property type="protein sequence ID" value="QPH53726.1"/>
    <property type="molecule type" value="Genomic_DNA"/>
</dbReference>
<accession>A0A7S9LRD6</accession>
<keyword evidence="8" id="KW-1185">Reference proteome</keyword>
<evidence type="ECO:0000313" key="7">
    <source>
        <dbReference type="EMBL" id="QPH53726.1"/>
    </source>
</evidence>
<dbReference type="InterPro" id="IPR006977">
    <property type="entry name" value="Yip1_dom"/>
</dbReference>
<evidence type="ECO:0000256" key="5">
    <source>
        <dbReference type="SAM" id="Phobius"/>
    </source>
</evidence>
<dbReference type="GO" id="GO:0016020">
    <property type="term" value="C:membrane"/>
    <property type="evidence" value="ECO:0007669"/>
    <property type="project" value="UniProtKB-SubCell"/>
</dbReference>
<name>A0A7S9LRD6_9RHOB</name>
<dbReference type="KEGG" id="poz:I0K15_18405"/>
<organism evidence="7 8">
    <name type="scientific">Pontivivens ytuae</name>
    <dbReference type="NCBI Taxonomy" id="2789856"/>
    <lineage>
        <taxon>Bacteria</taxon>
        <taxon>Pseudomonadati</taxon>
        <taxon>Pseudomonadota</taxon>
        <taxon>Alphaproteobacteria</taxon>
        <taxon>Rhodobacterales</taxon>
        <taxon>Paracoccaceae</taxon>
        <taxon>Pontivivens</taxon>
    </lineage>
</organism>
<evidence type="ECO:0000256" key="3">
    <source>
        <dbReference type="ARBA" id="ARBA00022989"/>
    </source>
</evidence>
<evidence type="ECO:0000256" key="1">
    <source>
        <dbReference type="ARBA" id="ARBA00004141"/>
    </source>
</evidence>
<dbReference type="AlphaFoldDB" id="A0A7S9LRD6"/>
<evidence type="ECO:0000259" key="6">
    <source>
        <dbReference type="Pfam" id="PF04893"/>
    </source>
</evidence>
<dbReference type="Pfam" id="PF04893">
    <property type="entry name" value="Yip1"/>
    <property type="match status" value="1"/>
</dbReference>
<feature type="transmembrane region" description="Helical" evidence="5">
    <location>
        <begin position="96"/>
        <end position="117"/>
    </location>
</feature>
<feature type="transmembrane region" description="Helical" evidence="5">
    <location>
        <begin position="129"/>
        <end position="156"/>
    </location>
</feature>
<sequence length="220" mass="24161">MSDDYSNSVSDEFEVTHGHFEEKHANLAWRVLDAWRDMGTSTRRLIREDPAEGRLLFYVLMADIVVFLSWTLKTIVMPMPDIPVPAVTSLVLIGTLMMRTALMYVLAAGCGFTLKLFGGKGSWRDTRAGVFWGALVAAPFSLLASLITVALAIWGVSGGGEPWYVVPLYWGSLIPFVFFISHGLAEAHQMKAPPIFMVMSILATLAVFIGLAISPDLSAY</sequence>
<reference evidence="7 8" key="1">
    <citation type="submission" date="2020-11" db="EMBL/GenBank/DDBJ databases">
        <title>Description of Pontivivens ytuae sp. nov. isolated from deep sea sediment of Mariana Trench.</title>
        <authorList>
            <person name="Wang Z."/>
            <person name="Sun Q.-L."/>
            <person name="Xu X.-D."/>
            <person name="Tang Y.-Z."/>
            <person name="Zhang J."/>
        </authorList>
    </citation>
    <scope>NUCLEOTIDE SEQUENCE [LARGE SCALE GENOMIC DNA]</scope>
    <source>
        <strain evidence="7 8">MT2928</strain>
    </source>
</reference>
<feature type="transmembrane region" description="Helical" evidence="5">
    <location>
        <begin position="162"/>
        <end position="180"/>
    </location>
</feature>
<dbReference type="Proteomes" id="UP000594800">
    <property type="component" value="Chromosome"/>
</dbReference>
<evidence type="ECO:0000256" key="4">
    <source>
        <dbReference type="ARBA" id="ARBA00023136"/>
    </source>
</evidence>
<feature type="domain" description="Yip1" evidence="6">
    <location>
        <begin position="43"/>
        <end position="212"/>
    </location>
</feature>
<gene>
    <name evidence="7" type="ORF">I0K15_18405</name>
</gene>
<proteinExistence type="predicted"/>
<dbReference type="RefSeq" id="WP_196102935.1">
    <property type="nucleotide sequence ID" value="NZ_CP064942.1"/>
</dbReference>
<evidence type="ECO:0000256" key="2">
    <source>
        <dbReference type="ARBA" id="ARBA00022692"/>
    </source>
</evidence>
<feature type="transmembrane region" description="Helical" evidence="5">
    <location>
        <begin position="55"/>
        <end position="76"/>
    </location>
</feature>
<keyword evidence="4 5" id="KW-0472">Membrane</keyword>